<dbReference type="InterPro" id="IPR036249">
    <property type="entry name" value="Thioredoxin-like_sf"/>
</dbReference>
<dbReference type="InterPro" id="IPR004046">
    <property type="entry name" value="GST_C"/>
</dbReference>
<dbReference type="STRING" id="1380566.A0A179F051"/>
<dbReference type="InterPro" id="IPR036282">
    <property type="entry name" value="Glutathione-S-Trfase_C_sf"/>
</dbReference>
<dbReference type="InterPro" id="IPR004045">
    <property type="entry name" value="Glutathione_S-Trfase_N"/>
</dbReference>
<dbReference type="InterPro" id="IPR040079">
    <property type="entry name" value="Glutathione_S-Trfase"/>
</dbReference>
<dbReference type="OrthoDB" id="2309723at2759"/>
<dbReference type="SUPFAM" id="SSF52833">
    <property type="entry name" value="Thioredoxin-like"/>
    <property type="match status" value="1"/>
</dbReference>
<dbReference type="PROSITE" id="PS50404">
    <property type="entry name" value="GST_NTER"/>
    <property type="match status" value="1"/>
</dbReference>
<dbReference type="SUPFAM" id="SSF47616">
    <property type="entry name" value="GST C-terminal domain-like"/>
    <property type="match status" value="1"/>
</dbReference>
<dbReference type="Pfam" id="PF00043">
    <property type="entry name" value="GST_C"/>
    <property type="match status" value="1"/>
</dbReference>
<dbReference type="PANTHER" id="PTHR44051:SF8">
    <property type="entry name" value="GLUTATHIONE S-TRANSFERASE GSTA"/>
    <property type="match status" value="1"/>
</dbReference>
<dbReference type="RefSeq" id="XP_022283977.1">
    <property type="nucleotide sequence ID" value="XM_022428733.1"/>
</dbReference>
<name>A0A179F051_METCM</name>
<gene>
    <name evidence="5" type="ORF">VFPPC_10992</name>
</gene>
<dbReference type="SFLD" id="SFLDS00019">
    <property type="entry name" value="Glutathione_Transferase_(cytos"/>
    <property type="match status" value="1"/>
</dbReference>
<dbReference type="GeneID" id="28853267"/>
<evidence type="ECO:0000259" key="3">
    <source>
        <dbReference type="PROSITE" id="PS50404"/>
    </source>
</evidence>
<feature type="domain" description="GST C-terminal" evidence="4">
    <location>
        <begin position="153"/>
        <end position="270"/>
    </location>
</feature>
<dbReference type="Pfam" id="PF02798">
    <property type="entry name" value="GST_N"/>
    <property type="match status" value="1"/>
</dbReference>
<dbReference type="Gene3D" id="1.20.1050.10">
    <property type="match status" value="1"/>
</dbReference>
<evidence type="ECO:0000256" key="2">
    <source>
        <dbReference type="RuleBase" id="RU003494"/>
    </source>
</evidence>
<accession>A0A179F051</accession>
<dbReference type="PROSITE" id="PS50405">
    <property type="entry name" value="GST_CTER"/>
    <property type="match status" value="1"/>
</dbReference>
<dbReference type="InterPro" id="IPR010987">
    <property type="entry name" value="Glutathione-S-Trfase_C-like"/>
</dbReference>
<comment type="similarity">
    <text evidence="1 2">Belongs to the GST superfamily.</text>
</comment>
<evidence type="ECO:0000313" key="5">
    <source>
        <dbReference type="EMBL" id="OAQ58801.2"/>
    </source>
</evidence>
<feature type="domain" description="GST N-terminal" evidence="3">
    <location>
        <begin position="56"/>
        <end position="142"/>
    </location>
</feature>
<dbReference type="AlphaFoldDB" id="A0A179F051"/>
<dbReference type="PANTHER" id="PTHR44051">
    <property type="entry name" value="GLUTATHIONE S-TRANSFERASE-RELATED"/>
    <property type="match status" value="1"/>
</dbReference>
<protein>
    <submittedName>
        <fullName evidence="5">Glutathione S-transferase</fullName>
    </submittedName>
</protein>
<reference evidence="5 6" key="1">
    <citation type="journal article" date="2016" name="PLoS Pathog.">
        <title>Biosynthesis of antibiotic leucinostatins in bio-control fungus Purpureocillium lilacinum and their inhibition on phytophthora revealed by genome mining.</title>
        <authorList>
            <person name="Wang G."/>
            <person name="Liu Z."/>
            <person name="Lin R."/>
            <person name="Li E."/>
            <person name="Mao Z."/>
            <person name="Ling J."/>
            <person name="Yang Y."/>
            <person name="Yin W.B."/>
            <person name="Xie B."/>
        </authorList>
    </citation>
    <scope>NUCLEOTIDE SEQUENCE [LARGE SCALE GENOMIC DNA]</scope>
    <source>
        <strain evidence="5">170</strain>
    </source>
</reference>
<proteinExistence type="inferred from homology"/>
<keyword evidence="6" id="KW-1185">Reference proteome</keyword>
<evidence type="ECO:0000256" key="1">
    <source>
        <dbReference type="ARBA" id="ARBA00007409"/>
    </source>
</evidence>
<dbReference type="KEGG" id="pchm:VFPPC_10992"/>
<organism evidence="5 6">
    <name type="scientific">Pochonia chlamydosporia 170</name>
    <dbReference type="NCBI Taxonomy" id="1380566"/>
    <lineage>
        <taxon>Eukaryota</taxon>
        <taxon>Fungi</taxon>
        <taxon>Dikarya</taxon>
        <taxon>Ascomycota</taxon>
        <taxon>Pezizomycotina</taxon>
        <taxon>Sordariomycetes</taxon>
        <taxon>Hypocreomycetidae</taxon>
        <taxon>Hypocreales</taxon>
        <taxon>Clavicipitaceae</taxon>
        <taxon>Pochonia</taxon>
    </lineage>
</organism>
<comment type="caution">
    <text evidence="5">The sequence shown here is derived from an EMBL/GenBank/DDBJ whole genome shotgun (WGS) entry which is preliminary data.</text>
</comment>
<evidence type="ECO:0000313" key="6">
    <source>
        <dbReference type="Proteomes" id="UP000078397"/>
    </source>
</evidence>
<dbReference type="Proteomes" id="UP000078397">
    <property type="component" value="Unassembled WGS sequence"/>
</dbReference>
<evidence type="ECO:0000259" key="4">
    <source>
        <dbReference type="PROSITE" id="PS50405"/>
    </source>
</evidence>
<sequence>MAPAELLGLAQNFRNEVRALDVEYRSPRVLVSDLFLKSNATILKPYTQLQHLQSTMGLKFYFVPFSTAGVTIAVLAELEHGLKEPLAERIELSFKNGDTHTPEYLSKVNPNGVVPAIVHDGVPIWESGAITMYLGETFGVDRSLYPAAGVQRGEAMKWIVWSAVNLASHGRNLGAFLRAEKSDGETEAQTEAKKINGEAAKKGIDDGLAILDGALQGKDYLLGDIYSLADTHIWSFMAWLTMMKVDVDKFPNVKAWSERVGSRPALKNAF</sequence>
<dbReference type="SFLD" id="SFLDG00358">
    <property type="entry name" value="Main_(cytGST)"/>
    <property type="match status" value="1"/>
</dbReference>
<dbReference type="EMBL" id="LSBJ02000013">
    <property type="protein sequence ID" value="OAQ58801.2"/>
    <property type="molecule type" value="Genomic_DNA"/>
</dbReference>
<dbReference type="Gene3D" id="3.40.30.10">
    <property type="entry name" value="Glutaredoxin"/>
    <property type="match status" value="1"/>
</dbReference>
<dbReference type="GO" id="GO:0016740">
    <property type="term" value="F:transferase activity"/>
    <property type="evidence" value="ECO:0007669"/>
    <property type="project" value="UniProtKB-KW"/>
</dbReference>